<evidence type="ECO:0000313" key="2">
    <source>
        <dbReference type="EMBL" id="GMS95617.1"/>
    </source>
</evidence>
<dbReference type="EMBL" id="BTSX01000004">
    <property type="protein sequence ID" value="GMS95617.1"/>
    <property type="molecule type" value="Genomic_DNA"/>
</dbReference>
<sequence length="84" mass="8994">EDSHARNKDEVLTVISSGVDDNNQPFSRESIAWCKGVTPPPVSTTTVKPPPPTTTGPTSTVTTTPAPTPKTIQFDVLFIVDETE</sequence>
<name>A0AAV5TMY8_9BILA</name>
<protein>
    <submittedName>
        <fullName evidence="2">Uncharacterized protein</fullName>
    </submittedName>
</protein>
<proteinExistence type="predicted"/>
<dbReference type="PANTHER" id="PTHR47324:SF1">
    <property type="entry name" value="EGF-LIKE DOMAIN-CONTAINING PROTEIN-RELATED"/>
    <property type="match status" value="1"/>
</dbReference>
<dbReference type="InterPro" id="IPR053295">
    <property type="entry name" value="Innate_immunity_reg"/>
</dbReference>
<feature type="non-terminal residue" evidence="2">
    <location>
        <position position="84"/>
    </location>
</feature>
<dbReference type="PANTHER" id="PTHR47324">
    <property type="entry name" value="PROTEIN IRG-7-RELATED"/>
    <property type="match status" value="1"/>
</dbReference>
<keyword evidence="3" id="KW-1185">Reference proteome</keyword>
<dbReference type="AlphaFoldDB" id="A0AAV5TMY8"/>
<accession>A0AAV5TMY8</accession>
<feature type="non-terminal residue" evidence="2">
    <location>
        <position position="1"/>
    </location>
</feature>
<feature type="region of interest" description="Disordered" evidence="1">
    <location>
        <begin position="37"/>
        <end position="68"/>
    </location>
</feature>
<reference evidence="2" key="1">
    <citation type="submission" date="2023-10" db="EMBL/GenBank/DDBJ databases">
        <title>Genome assembly of Pristionchus species.</title>
        <authorList>
            <person name="Yoshida K."/>
            <person name="Sommer R.J."/>
        </authorList>
    </citation>
    <scope>NUCLEOTIDE SEQUENCE</scope>
    <source>
        <strain evidence="2">RS0144</strain>
    </source>
</reference>
<dbReference type="Proteomes" id="UP001432027">
    <property type="component" value="Unassembled WGS sequence"/>
</dbReference>
<organism evidence="2 3">
    <name type="scientific">Pristionchus entomophagus</name>
    <dbReference type="NCBI Taxonomy" id="358040"/>
    <lineage>
        <taxon>Eukaryota</taxon>
        <taxon>Metazoa</taxon>
        <taxon>Ecdysozoa</taxon>
        <taxon>Nematoda</taxon>
        <taxon>Chromadorea</taxon>
        <taxon>Rhabditida</taxon>
        <taxon>Rhabditina</taxon>
        <taxon>Diplogasteromorpha</taxon>
        <taxon>Diplogasteroidea</taxon>
        <taxon>Neodiplogasteridae</taxon>
        <taxon>Pristionchus</taxon>
    </lineage>
</organism>
<gene>
    <name evidence="2" type="ORF">PENTCL1PPCAC_17792</name>
</gene>
<feature type="compositionally biased region" description="Pro residues" evidence="1">
    <location>
        <begin position="38"/>
        <end position="54"/>
    </location>
</feature>
<feature type="compositionally biased region" description="Low complexity" evidence="1">
    <location>
        <begin position="55"/>
        <end position="68"/>
    </location>
</feature>
<evidence type="ECO:0000256" key="1">
    <source>
        <dbReference type="SAM" id="MobiDB-lite"/>
    </source>
</evidence>
<evidence type="ECO:0000313" key="3">
    <source>
        <dbReference type="Proteomes" id="UP001432027"/>
    </source>
</evidence>
<comment type="caution">
    <text evidence="2">The sequence shown here is derived from an EMBL/GenBank/DDBJ whole genome shotgun (WGS) entry which is preliminary data.</text>
</comment>